<feature type="region of interest" description="Disordered" evidence="1">
    <location>
        <begin position="147"/>
        <end position="178"/>
    </location>
</feature>
<comment type="caution">
    <text evidence="2">The sequence shown here is derived from an EMBL/GenBank/DDBJ whole genome shotgun (WGS) entry which is preliminary data.</text>
</comment>
<dbReference type="PANTHER" id="PTHR15503">
    <property type="entry name" value="LDOC1 RELATED"/>
    <property type="match status" value="1"/>
</dbReference>
<accession>A0A8J6HW91</accession>
<dbReference type="Proteomes" id="UP000719412">
    <property type="component" value="Unassembled WGS sequence"/>
</dbReference>
<sequence length="397" mass="44356">MKQLKTSSPVPISTKTPKKSPTPTLSGLSILLQGDAFTWWMGVKSTITTWENAKKAIRDEFAPRPPAHRIYQMIFETKQDANTPTGLFIAQKRALLAQVTPPDSESRQLDFLYGLLRQEIKDKIPRTSIATFYELLVKARDVEGTLQERKKEKVRPNDENGRNRCKARRAAQQTAEPNNVAQAANNTNFSCYGCGHPGVIRRNCPKYNNKPVSAAPDVLLDVKPLGRPAVKIQIHGVPGTAYIDSGARTSLASAQLYHILTERGHKFLPTTVQLVQADGSSTLTNVKTATLPVKLQGKEIETTFITIPDAHETTTLLGIDFLRKAGLVINYAHSRWHFSGQRHQTYGFVAKDQTQKDTQMAAMQTDSIVSFQSTVPQQRTPQRVDTVMQMEQTLRHR</sequence>
<proteinExistence type="predicted"/>
<dbReference type="EMBL" id="JABDTM020011143">
    <property type="protein sequence ID" value="KAH0820698.1"/>
    <property type="molecule type" value="Genomic_DNA"/>
</dbReference>
<reference evidence="2" key="2">
    <citation type="submission" date="2021-08" db="EMBL/GenBank/DDBJ databases">
        <authorList>
            <person name="Eriksson T."/>
        </authorList>
    </citation>
    <scope>NUCLEOTIDE SEQUENCE</scope>
    <source>
        <strain evidence="2">Stoneville</strain>
        <tissue evidence="2">Whole head</tissue>
    </source>
</reference>
<dbReference type="Pfam" id="PF13975">
    <property type="entry name" value="gag-asp_proteas"/>
    <property type="match status" value="1"/>
</dbReference>
<feature type="region of interest" description="Disordered" evidence="1">
    <location>
        <begin position="1"/>
        <end position="25"/>
    </location>
</feature>
<dbReference type="CDD" id="cd00303">
    <property type="entry name" value="retropepsin_like"/>
    <property type="match status" value="1"/>
</dbReference>
<evidence type="ECO:0008006" key="4">
    <source>
        <dbReference type="Google" id="ProtNLM"/>
    </source>
</evidence>
<evidence type="ECO:0000256" key="1">
    <source>
        <dbReference type="SAM" id="MobiDB-lite"/>
    </source>
</evidence>
<evidence type="ECO:0000313" key="3">
    <source>
        <dbReference type="Proteomes" id="UP000719412"/>
    </source>
</evidence>
<protein>
    <recommendedName>
        <fullName evidence="4">CCHC-type domain-containing protein</fullName>
    </recommendedName>
</protein>
<organism evidence="2 3">
    <name type="scientific">Tenebrio molitor</name>
    <name type="common">Yellow mealworm beetle</name>
    <dbReference type="NCBI Taxonomy" id="7067"/>
    <lineage>
        <taxon>Eukaryota</taxon>
        <taxon>Metazoa</taxon>
        <taxon>Ecdysozoa</taxon>
        <taxon>Arthropoda</taxon>
        <taxon>Hexapoda</taxon>
        <taxon>Insecta</taxon>
        <taxon>Pterygota</taxon>
        <taxon>Neoptera</taxon>
        <taxon>Endopterygota</taxon>
        <taxon>Coleoptera</taxon>
        <taxon>Polyphaga</taxon>
        <taxon>Cucujiformia</taxon>
        <taxon>Tenebrionidae</taxon>
        <taxon>Tenebrio</taxon>
    </lineage>
</organism>
<dbReference type="PANTHER" id="PTHR15503:SF22">
    <property type="entry name" value="TRANSPOSON TY3-I GAG POLYPROTEIN"/>
    <property type="match status" value="1"/>
</dbReference>
<evidence type="ECO:0000313" key="2">
    <source>
        <dbReference type="EMBL" id="KAH0820698.1"/>
    </source>
</evidence>
<keyword evidence="3" id="KW-1185">Reference proteome</keyword>
<dbReference type="SUPFAM" id="SSF50630">
    <property type="entry name" value="Acid proteases"/>
    <property type="match status" value="1"/>
</dbReference>
<name>A0A8J6HW91_TENMO</name>
<gene>
    <name evidence="2" type="ORF">GEV33_002093</name>
</gene>
<dbReference type="Gene3D" id="2.40.70.10">
    <property type="entry name" value="Acid Proteases"/>
    <property type="match status" value="1"/>
</dbReference>
<dbReference type="InterPro" id="IPR032567">
    <property type="entry name" value="RTL1-rel"/>
</dbReference>
<feature type="compositionally biased region" description="Basic and acidic residues" evidence="1">
    <location>
        <begin position="147"/>
        <end position="162"/>
    </location>
</feature>
<dbReference type="InterPro" id="IPR021109">
    <property type="entry name" value="Peptidase_aspartic_dom_sf"/>
</dbReference>
<reference evidence="2" key="1">
    <citation type="journal article" date="2020" name="J Insects Food Feed">
        <title>The yellow mealworm (Tenebrio molitor) genome: a resource for the emerging insects as food and feed industry.</title>
        <authorList>
            <person name="Eriksson T."/>
            <person name="Andere A."/>
            <person name="Kelstrup H."/>
            <person name="Emery V."/>
            <person name="Picard C."/>
        </authorList>
    </citation>
    <scope>NUCLEOTIDE SEQUENCE</scope>
    <source>
        <strain evidence="2">Stoneville</strain>
        <tissue evidence="2">Whole head</tissue>
    </source>
</reference>
<dbReference type="AlphaFoldDB" id="A0A8J6HW91"/>